<comment type="caution">
    <text evidence="2">The sequence shown here is derived from an EMBL/GenBank/DDBJ whole genome shotgun (WGS) entry which is preliminary data.</text>
</comment>
<organism evidence="2 3">
    <name type="scientific">Candidatus Acidiferrum panamense</name>
    <dbReference type="NCBI Taxonomy" id="2741543"/>
    <lineage>
        <taxon>Bacteria</taxon>
        <taxon>Pseudomonadati</taxon>
        <taxon>Acidobacteriota</taxon>
        <taxon>Terriglobia</taxon>
        <taxon>Candidatus Acidiferrales</taxon>
        <taxon>Candidatus Acidiferrum</taxon>
    </lineage>
</organism>
<dbReference type="InterPro" id="IPR038721">
    <property type="entry name" value="IS701-like_DDE_dom"/>
</dbReference>
<gene>
    <name evidence="2" type="ORF">HRJ53_06520</name>
</gene>
<reference evidence="2" key="1">
    <citation type="submission" date="2020-06" db="EMBL/GenBank/DDBJ databases">
        <title>Legume-microbial interactions unlock mineral nutrients during tropical forest succession.</title>
        <authorList>
            <person name="Epihov D.Z."/>
        </authorList>
    </citation>
    <scope>NUCLEOTIDE SEQUENCE [LARGE SCALE GENOMIC DNA]</scope>
    <source>
        <strain evidence="2">Pan2503</strain>
    </source>
</reference>
<keyword evidence="3" id="KW-1185">Reference proteome</keyword>
<dbReference type="AlphaFoldDB" id="A0A7V8SW74"/>
<sequence>MQHARLSPRASDPLPPRFADRLAVFADLFTRPTWHHVLVLLAGAILAPGRRTVTAVLRILGRERDGRFCTFHRILNRAAWSSRAAAGRLLLLLIKVFVPAQAPVVIGLDDTIERRWGPKINARGIYRDPVRSSKGHFVKASGLRWLSAMLLVRVPWADRIMALPFLTLLAPSKRFYAEKSRSPKTLLDWARQAALQIHRWLPDRYIVLVADSAFAAIEFLAAVRNHVCVVTRLRLDANLFHFPPPQRKGRGRRPIRGKPHKKLSAILKDRKVVWKRYRVSLW</sequence>
<accession>A0A7V8SW74</accession>
<evidence type="ECO:0000259" key="1">
    <source>
        <dbReference type="Pfam" id="PF13546"/>
    </source>
</evidence>
<dbReference type="Pfam" id="PF13546">
    <property type="entry name" value="DDE_5"/>
    <property type="match status" value="1"/>
</dbReference>
<dbReference type="EMBL" id="JACDQQ010000642">
    <property type="protein sequence ID" value="MBA0084629.1"/>
    <property type="molecule type" value="Genomic_DNA"/>
</dbReference>
<evidence type="ECO:0000313" key="2">
    <source>
        <dbReference type="EMBL" id="MBA0084629.1"/>
    </source>
</evidence>
<dbReference type="Proteomes" id="UP000567293">
    <property type="component" value="Unassembled WGS sequence"/>
</dbReference>
<evidence type="ECO:0000313" key="3">
    <source>
        <dbReference type="Proteomes" id="UP000567293"/>
    </source>
</evidence>
<protein>
    <submittedName>
        <fullName evidence="2">Transposase</fullName>
    </submittedName>
</protein>
<name>A0A7V8SW74_9BACT</name>
<feature type="non-terminal residue" evidence="2">
    <location>
        <position position="282"/>
    </location>
</feature>
<feature type="domain" description="Transposase IS701-like DDE" evidence="1">
    <location>
        <begin position="25"/>
        <end position="265"/>
    </location>
</feature>
<proteinExistence type="predicted"/>